<dbReference type="GO" id="GO:0042407">
    <property type="term" value="P:cristae formation"/>
    <property type="evidence" value="ECO:0007669"/>
    <property type="project" value="TreeGrafter"/>
</dbReference>
<gene>
    <name evidence="4" type="ORF">QBC33DRAFT_611336</name>
</gene>
<dbReference type="InterPro" id="IPR036869">
    <property type="entry name" value="J_dom_sf"/>
</dbReference>
<evidence type="ECO:0000313" key="5">
    <source>
        <dbReference type="Proteomes" id="UP001244011"/>
    </source>
</evidence>
<evidence type="ECO:0000256" key="2">
    <source>
        <dbReference type="SAM" id="MobiDB-lite"/>
    </source>
</evidence>
<comment type="caution">
    <text evidence="4">The sequence shown here is derived from an EMBL/GenBank/DDBJ whole genome shotgun (WGS) entry which is preliminary data.</text>
</comment>
<keyword evidence="5" id="KW-1185">Reference proteome</keyword>
<dbReference type="SMART" id="SM00271">
    <property type="entry name" value="DnaJ"/>
    <property type="match status" value="1"/>
</dbReference>
<dbReference type="InterPro" id="IPR052243">
    <property type="entry name" value="Mito_inner_membrane_organizer"/>
</dbReference>
<dbReference type="AlphaFoldDB" id="A0AAJ0BZK1"/>
<feature type="region of interest" description="Disordered" evidence="2">
    <location>
        <begin position="1"/>
        <end position="20"/>
    </location>
</feature>
<dbReference type="EMBL" id="MU839009">
    <property type="protein sequence ID" value="KAK1767200.1"/>
    <property type="molecule type" value="Genomic_DNA"/>
</dbReference>
<name>A0AAJ0BZK1_9PEZI</name>
<dbReference type="Pfam" id="PF11875">
    <property type="entry name" value="DnaJ-like_C11_C"/>
    <property type="match status" value="1"/>
</dbReference>
<dbReference type="GeneID" id="85315631"/>
<dbReference type="SUPFAM" id="SSF46565">
    <property type="entry name" value="Chaperone J-domain"/>
    <property type="match status" value="1"/>
</dbReference>
<dbReference type="CDD" id="cd06257">
    <property type="entry name" value="DnaJ"/>
    <property type="match status" value="1"/>
</dbReference>
<dbReference type="PROSITE" id="PS50076">
    <property type="entry name" value="DNAJ_2"/>
    <property type="match status" value="1"/>
</dbReference>
<protein>
    <recommendedName>
        <fullName evidence="3">J domain-containing protein</fullName>
    </recommendedName>
</protein>
<sequence>MADSIARGSRGRRARVSSRGSSARSSAVFDDFLYPGPYQGSHSLRPAASRFSLHEQFAATRREYEFGYDDASSILERYSTVDGDQEDTVVLDGTQVRTGDDVKSGQPRTTLDRSYYELLCLPQTPSLSPYEIRRAYYRLAQLLHAEGQPPNLAPVVAALFISVQNAFETLIEPYRRVNYDISITDPSPEPDQIDGLEQVQVQEDADEDSYVPRLREEYLNLTQGEIQTSTDLSLRVEAATALLGPRRGVVHPKWRVAAPLDFGLRQSTTLGIPILGGKIQKLVTSTEDCIQTKILSAPRKHPIRCEDPTVTVTGSIHGLMDEPFRLATLLLDRYQPPGPSIHGPRRLEQLMSSRFLPSLSVKLRQGFNWRGIDHDVAGTIPARRPPDTVVEQEVDLLSDPAITTRIGHSFDLADGGEPFDVEICVQKRMSGGVSAPSMGLAAHRQIGHGTAFVALDAGDWALWPARECRQYSNFSRATKKFAHAAVALRNAPTAEAGYTFSSYDMGLRAGRAFTRPADRGVRGMDFDIDSDANGSWTASLGATTDVLAGYLRYGRDLFSSLSSSQTSDLPPGNHSHRGTGIRVEVELGCTHQRDLFLACRTLKRIGRFSKIGFEVGLSPSSLHLSLYWSRLGQRINLPFLLATRSTLSTELVFWSTVAPFLGLAAMEFLYWRPRCRSQTRAGRVLGRADLQELIARRRAEADKLTVILAGGVEPRQRAERQSGGLVILSAKYGVAGAPPDEVADVTVAVAALVDGGQLLIPEGLRKSRLLGFWDPAPLTTKVLLVRYLYQGKDYSVEVSGREELRLP</sequence>
<accession>A0AAJ0BZK1</accession>
<proteinExistence type="predicted"/>
<evidence type="ECO:0000313" key="4">
    <source>
        <dbReference type="EMBL" id="KAK1767200.1"/>
    </source>
</evidence>
<evidence type="ECO:0000256" key="1">
    <source>
        <dbReference type="ARBA" id="ARBA00023186"/>
    </source>
</evidence>
<dbReference type="InterPro" id="IPR024586">
    <property type="entry name" value="DnaJ-like_C11_C"/>
</dbReference>
<dbReference type="InterPro" id="IPR001623">
    <property type="entry name" value="DnaJ_domain"/>
</dbReference>
<evidence type="ECO:0000259" key="3">
    <source>
        <dbReference type="PROSITE" id="PS50076"/>
    </source>
</evidence>
<dbReference type="GO" id="GO:0005739">
    <property type="term" value="C:mitochondrion"/>
    <property type="evidence" value="ECO:0007669"/>
    <property type="project" value="GOC"/>
</dbReference>
<organism evidence="4 5">
    <name type="scientific">Phialemonium atrogriseum</name>
    <dbReference type="NCBI Taxonomy" id="1093897"/>
    <lineage>
        <taxon>Eukaryota</taxon>
        <taxon>Fungi</taxon>
        <taxon>Dikarya</taxon>
        <taxon>Ascomycota</taxon>
        <taxon>Pezizomycotina</taxon>
        <taxon>Sordariomycetes</taxon>
        <taxon>Sordariomycetidae</taxon>
        <taxon>Cephalothecales</taxon>
        <taxon>Cephalothecaceae</taxon>
        <taxon>Phialemonium</taxon>
    </lineage>
</organism>
<dbReference type="PANTHER" id="PTHR44157:SF1">
    <property type="entry name" value="DNAJ HOMOLOG SUBFAMILY C MEMBER 11"/>
    <property type="match status" value="1"/>
</dbReference>
<keyword evidence="1" id="KW-0143">Chaperone</keyword>
<dbReference type="PANTHER" id="PTHR44157">
    <property type="entry name" value="DNAJ HOMOLOG SUBFAMILY C MEMBER 11"/>
    <property type="match status" value="1"/>
</dbReference>
<feature type="domain" description="J" evidence="3">
    <location>
        <begin position="114"/>
        <end position="183"/>
    </location>
</feature>
<dbReference type="RefSeq" id="XP_060283413.1">
    <property type="nucleotide sequence ID" value="XM_060432444.1"/>
</dbReference>
<dbReference type="Pfam" id="PF00226">
    <property type="entry name" value="DnaJ"/>
    <property type="match status" value="1"/>
</dbReference>
<reference evidence="4" key="1">
    <citation type="submission" date="2023-06" db="EMBL/GenBank/DDBJ databases">
        <title>Genome-scale phylogeny and comparative genomics of the fungal order Sordariales.</title>
        <authorList>
            <consortium name="Lawrence Berkeley National Laboratory"/>
            <person name="Hensen N."/>
            <person name="Bonometti L."/>
            <person name="Westerberg I."/>
            <person name="Brannstrom I.O."/>
            <person name="Guillou S."/>
            <person name="Cros-Aarteil S."/>
            <person name="Calhoun S."/>
            <person name="Haridas S."/>
            <person name="Kuo A."/>
            <person name="Mondo S."/>
            <person name="Pangilinan J."/>
            <person name="Riley R."/>
            <person name="Labutti K."/>
            <person name="Andreopoulos B."/>
            <person name="Lipzen A."/>
            <person name="Chen C."/>
            <person name="Yanf M."/>
            <person name="Daum C."/>
            <person name="Ng V."/>
            <person name="Clum A."/>
            <person name="Steindorff A."/>
            <person name="Ohm R."/>
            <person name="Martin F."/>
            <person name="Silar P."/>
            <person name="Natvig D."/>
            <person name="Lalanne C."/>
            <person name="Gautier V."/>
            <person name="Ament-Velasquez S.L."/>
            <person name="Kruys A."/>
            <person name="Hutchinson M.I."/>
            <person name="Powell A.J."/>
            <person name="Barry K."/>
            <person name="Miller A.N."/>
            <person name="Grigoriev I.V."/>
            <person name="Debuchy R."/>
            <person name="Gladieux P."/>
            <person name="Thoren M.H."/>
            <person name="Johannesson H."/>
        </authorList>
    </citation>
    <scope>NUCLEOTIDE SEQUENCE</scope>
    <source>
        <strain evidence="4">8032-3</strain>
    </source>
</reference>
<dbReference type="Proteomes" id="UP001244011">
    <property type="component" value="Unassembled WGS sequence"/>
</dbReference>
<dbReference type="Gene3D" id="1.10.287.110">
    <property type="entry name" value="DnaJ domain"/>
    <property type="match status" value="1"/>
</dbReference>